<dbReference type="NCBIfam" id="TIGR04370">
    <property type="entry name" value="glyco_rpt_poly"/>
    <property type="match status" value="1"/>
</dbReference>
<keyword evidence="1" id="KW-0472">Membrane</keyword>
<feature type="transmembrane region" description="Helical" evidence="1">
    <location>
        <begin position="320"/>
        <end position="339"/>
    </location>
</feature>
<feature type="transmembrane region" description="Helical" evidence="1">
    <location>
        <begin position="6"/>
        <end position="22"/>
    </location>
</feature>
<feature type="transmembrane region" description="Helical" evidence="1">
    <location>
        <begin position="196"/>
        <end position="212"/>
    </location>
</feature>
<feature type="transmembrane region" description="Helical" evidence="1">
    <location>
        <begin position="374"/>
        <end position="390"/>
    </location>
</feature>
<evidence type="ECO:0000313" key="3">
    <source>
        <dbReference type="Proteomes" id="UP000253383"/>
    </source>
</evidence>
<accession>A0A368JL16</accession>
<keyword evidence="3" id="KW-1185">Reference proteome</keyword>
<feature type="transmembrane region" description="Helical" evidence="1">
    <location>
        <begin position="34"/>
        <end position="52"/>
    </location>
</feature>
<feature type="transmembrane region" description="Helical" evidence="1">
    <location>
        <begin position="58"/>
        <end position="77"/>
    </location>
</feature>
<sequence length="399" mass="45800">MMIVFFLNILFLLSIFGLIYIIKRRVSNTGYVEIYSLLWFVLIIGSQFSGPIYSIKPITLFVLYGAWILFLIPSFFVQKNIKYTTVVFAPRKNKLKVVLFILVFTSLLVNIVSLYTLLGGVNFFKLGLIALRVEGRQLLDEQSTVFYQLFAKCFIIYIPLAMLGYKERIISKLTLLMVCFIGLFTCVVTLTRAPILSWAITILTSSSIYFKFSGKNYYLTIIYLVSPIVIVTLLVTGIDEELLNTVKLYLFGGVKAYETILNGDYPDKSFYDINLYSIDFISYIFKKIGLIERYPPLIREYTYIPHTNVYTYLDAATLDLGVAGVFFSAISFGAIAAYIHNKANATKDIVYVSYYCFINYAIAISFMNNELIRINGFILIFELLIIRMFIRTNHLKNDV</sequence>
<feature type="transmembrane region" description="Helical" evidence="1">
    <location>
        <begin position="172"/>
        <end position="190"/>
    </location>
</feature>
<reference evidence="2 3" key="1">
    <citation type="submission" date="2018-07" db="EMBL/GenBank/DDBJ databases">
        <title>Genome analysis of Larkinella rosea.</title>
        <authorList>
            <person name="Zhou Z."/>
            <person name="Wang G."/>
        </authorList>
    </citation>
    <scope>NUCLEOTIDE SEQUENCE [LARGE SCALE GENOMIC DNA]</scope>
    <source>
        <strain evidence="3">zzj9</strain>
    </source>
</reference>
<dbReference type="Proteomes" id="UP000253383">
    <property type="component" value="Unassembled WGS sequence"/>
</dbReference>
<protein>
    <submittedName>
        <fullName evidence="2">Oligosaccharide repeat unit polymerase</fullName>
    </submittedName>
</protein>
<dbReference type="EMBL" id="QOWE01000013">
    <property type="protein sequence ID" value="RCR68359.1"/>
    <property type="molecule type" value="Genomic_DNA"/>
</dbReference>
<comment type="caution">
    <text evidence="2">The sequence shown here is derived from an EMBL/GenBank/DDBJ whole genome shotgun (WGS) entry which is preliminary data.</text>
</comment>
<keyword evidence="1" id="KW-1133">Transmembrane helix</keyword>
<feature type="transmembrane region" description="Helical" evidence="1">
    <location>
        <begin position="145"/>
        <end position="165"/>
    </location>
</feature>
<dbReference type="AlphaFoldDB" id="A0A368JL16"/>
<dbReference type="OrthoDB" id="1445238at2"/>
<keyword evidence="1" id="KW-0812">Transmembrane</keyword>
<feature type="transmembrane region" description="Helical" evidence="1">
    <location>
        <begin position="97"/>
        <end position="118"/>
    </location>
</feature>
<proteinExistence type="predicted"/>
<evidence type="ECO:0000313" key="2">
    <source>
        <dbReference type="EMBL" id="RCR68359.1"/>
    </source>
</evidence>
<name>A0A368JL16_9BACT</name>
<feature type="transmembrane region" description="Helical" evidence="1">
    <location>
        <begin position="217"/>
        <end position="238"/>
    </location>
</feature>
<evidence type="ECO:0000256" key="1">
    <source>
        <dbReference type="SAM" id="Phobius"/>
    </source>
</evidence>
<feature type="transmembrane region" description="Helical" evidence="1">
    <location>
        <begin position="351"/>
        <end position="368"/>
    </location>
</feature>
<gene>
    <name evidence="2" type="ORF">DUE52_16505</name>
</gene>
<organism evidence="2 3">
    <name type="scientific">Larkinella punicea</name>
    <dbReference type="NCBI Taxonomy" id="2315727"/>
    <lineage>
        <taxon>Bacteria</taxon>
        <taxon>Pseudomonadati</taxon>
        <taxon>Bacteroidota</taxon>
        <taxon>Cytophagia</taxon>
        <taxon>Cytophagales</taxon>
        <taxon>Spirosomataceae</taxon>
        <taxon>Larkinella</taxon>
    </lineage>
</organism>